<dbReference type="FunFam" id="3.40.190.10:FF:000035">
    <property type="entry name" value="Molybdate ABC transporter substrate-binding protein"/>
    <property type="match status" value="1"/>
</dbReference>
<dbReference type="GO" id="GO:0015689">
    <property type="term" value="P:molybdate ion transport"/>
    <property type="evidence" value="ECO:0007669"/>
    <property type="project" value="InterPro"/>
</dbReference>
<dbReference type="SUPFAM" id="SSF53850">
    <property type="entry name" value="Periplasmic binding protein-like II"/>
    <property type="match status" value="1"/>
</dbReference>
<name>Q11ES6_CHESB</name>
<accession>Q11ES6</accession>
<organism evidence="7">
    <name type="scientific">Chelativorans sp. (strain BNC1)</name>
    <dbReference type="NCBI Taxonomy" id="266779"/>
    <lineage>
        <taxon>Bacteria</taxon>
        <taxon>Pseudomonadati</taxon>
        <taxon>Pseudomonadota</taxon>
        <taxon>Alphaproteobacteria</taxon>
        <taxon>Hyphomicrobiales</taxon>
        <taxon>Phyllobacteriaceae</taxon>
        <taxon>Chelativorans</taxon>
    </lineage>
</organism>
<protein>
    <submittedName>
        <fullName evidence="7">Molybdenum ABC transporter, periplasmic molybdate-binding protein</fullName>
    </submittedName>
</protein>
<dbReference type="GO" id="GO:1901359">
    <property type="term" value="F:tungstate binding"/>
    <property type="evidence" value="ECO:0007669"/>
    <property type="project" value="UniProtKB-ARBA"/>
</dbReference>
<evidence type="ECO:0000313" key="7">
    <source>
        <dbReference type="EMBL" id="ABG64099.1"/>
    </source>
</evidence>
<comment type="subunit">
    <text evidence="5">The complex is composed of two ATP-binding proteins (ModC), two transmembrane proteins (ModB) and a solute-binding protein (ModA).</text>
</comment>
<evidence type="ECO:0000256" key="6">
    <source>
        <dbReference type="PIRSR" id="PIRSR004846-1"/>
    </source>
</evidence>
<evidence type="ECO:0000256" key="3">
    <source>
        <dbReference type="ARBA" id="ARBA00022723"/>
    </source>
</evidence>
<feature type="binding site" evidence="6">
    <location>
        <position position="139"/>
    </location>
    <ligand>
        <name>molybdate</name>
        <dbReference type="ChEBI" id="CHEBI:36264"/>
    </ligand>
</feature>
<dbReference type="Gene3D" id="3.40.190.10">
    <property type="entry name" value="Periplasmic binding protein-like II"/>
    <property type="match status" value="2"/>
</dbReference>
<dbReference type="STRING" id="266779.Meso_2722"/>
<comment type="similarity">
    <text evidence="1">Belongs to the bacterial solute-binding protein ModA family.</text>
</comment>
<dbReference type="PIRSF" id="PIRSF004846">
    <property type="entry name" value="ModA"/>
    <property type="match status" value="1"/>
</dbReference>
<proteinExistence type="inferred from homology"/>
<gene>
    <name evidence="7" type="ordered locus">Meso_2722</name>
</gene>
<feature type="binding site" evidence="6">
    <location>
        <position position="33"/>
    </location>
    <ligand>
        <name>molybdate</name>
        <dbReference type="ChEBI" id="CHEBI:36264"/>
    </ligand>
</feature>
<reference evidence="7" key="1">
    <citation type="submission" date="2006-06" db="EMBL/GenBank/DDBJ databases">
        <title>Complete sequence of chromosome of Chelativorans sp. BNC1.</title>
        <authorList>
            <consortium name="US DOE Joint Genome Institute"/>
            <person name="Copeland A."/>
            <person name="Lucas S."/>
            <person name="Lapidus A."/>
            <person name="Barry K."/>
            <person name="Detter J.C."/>
            <person name="Glavina del Rio T."/>
            <person name="Hammon N."/>
            <person name="Israni S."/>
            <person name="Dalin E."/>
            <person name="Tice H."/>
            <person name="Pitluck S."/>
            <person name="Chertkov O."/>
            <person name="Brettin T."/>
            <person name="Bruce D."/>
            <person name="Han C."/>
            <person name="Tapia R."/>
            <person name="Gilna P."/>
            <person name="Schmutz J."/>
            <person name="Larimer F."/>
            <person name="Land M."/>
            <person name="Hauser L."/>
            <person name="Kyrpides N."/>
            <person name="Mikhailova N."/>
            <person name="Richardson P."/>
        </authorList>
    </citation>
    <scope>NUCLEOTIDE SEQUENCE</scope>
    <source>
        <strain evidence="7">BNC1</strain>
    </source>
</reference>
<dbReference type="PANTHER" id="PTHR30632:SF17">
    <property type="entry name" value="MOLYBDATE-BINDING PROTEIN MODA"/>
    <property type="match status" value="1"/>
</dbReference>
<dbReference type="GO" id="GO:0030288">
    <property type="term" value="C:outer membrane-bounded periplasmic space"/>
    <property type="evidence" value="ECO:0007669"/>
    <property type="project" value="TreeGrafter"/>
</dbReference>
<dbReference type="HOGENOM" id="CLU_065520_3_0_5"/>
<dbReference type="EMBL" id="CP000390">
    <property type="protein sequence ID" value="ABG64099.1"/>
    <property type="molecule type" value="Genomic_DNA"/>
</dbReference>
<dbReference type="GO" id="GO:0046872">
    <property type="term" value="F:metal ion binding"/>
    <property type="evidence" value="ECO:0007669"/>
    <property type="project" value="UniProtKB-KW"/>
</dbReference>
<keyword evidence="4" id="KW-0732">Signal</keyword>
<dbReference type="InterPro" id="IPR005950">
    <property type="entry name" value="ModA"/>
</dbReference>
<dbReference type="Pfam" id="PF13531">
    <property type="entry name" value="SBP_bac_11"/>
    <property type="match status" value="1"/>
</dbReference>
<evidence type="ECO:0000256" key="5">
    <source>
        <dbReference type="ARBA" id="ARBA00062515"/>
    </source>
</evidence>
<dbReference type="KEGG" id="mes:Meso_2722"/>
<sequence precursor="true">MSRILVGLFLVLVALLPEKALAQERITVFAAASLKEVMDRASAAFKEESGTEVVVSLASSSVLARQIEAGAPADIFISADQQWMDWAAQRNLIRNESRRVVAGNELVIVGAEPAPADTGPDIILSTGRFAMGDPTHVPAGIYAKAALTNLGLWDKVRERAVFGENVRVALELAERAEVRAAIVYGSDQLAAKELARIYTFPAESHPPIIYPAAATAKAKPEADAFLDFLAGESGRKIFRDLGFAPPAS</sequence>
<feature type="binding site" evidence="6">
    <location>
        <position position="184"/>
    </location>
    <ligand>
        <name>molybdate</name>
        <dbReference type="ChEBI" id="CHEBI:36264"/>
    </ligand>
</feature>
<dbReference type="eggNOG" id="COG0725">
    <property type="taxonomic scope" value="Bacteria"/>
</dbReference>
<dbReference type="InterPro" id="IPR050682">
    <property type="entry name" value="ModA/WtpA"/>
</dbReference>
<evidence type="ECO:0000256" key="2">
    <source>
        <dbReference type="ARBA" id="ARBA00022505"/>
    </source>
</evidence>
<keyword evidence="3 6" id="KW-0479">Metal-binding</keyword>
<feature type="binding site" evidence="6">
    <location>
        <position position="60"/>
    </location>
    <ligand>
        <name>molybdate</name>
        <dbReference type="ChEBI" id="CHEBI:36264"/>
    </ligand>
</feature>
<keyword evidence="2 6" id="KW-0500">Molybdenum</keyword>
<dbReference type="NCBIfam" id="TIGR01256">
    <property type="entry name" value="modA"/>
    <property type="match status" value="1"/>
</dbReference>
<feature type="binding site" evidence="6">
    <location>
        <position position="166"/>
    </location>
    <ligand>
        <name>molybdate</name>
        <dbReference type="ChEBI" id="CHEBI:36264"/>
    </ligand>
</feature>
<dbReference type="GO" id="GO:0030973">
    <property type="term" value="F:molybdate ion binding"/>
    <property type="evidence" value="ECO:0007669"/>
    <property type="project" value="TreeGrafter"/>
</dbReference>
<evidence type="ECO:0000256" key="4">
    <source>
        <dbReference type="ARBA" id="ARBA00022729"/>
    </source>
</evidence>
<dbReference type="PANTHER" id="PTHR30632">
    <property type="entry name" value="MOLYBDATE-BINDING PERIPLASMIC PROTEIN"/>
    <property type="match status" value="1"/>
</dbReference>
<evidence type="ECO:0000256" key="1">
    <source>
        <dbReference type="ARBA" id="ARBA00009175"/>
    </source>
</evidence>
<dbReference type="AlphaFoldDB" id="Q11ES6"/>